<accession>A0ABS3Q5H8</accession>
<dbReference type="CDD" id="cd01347">
    <property type="entry name" value="ligand_gated_channel"/>
    <property type="match status" value="1"/>
</dbReference>
<evidence type="ECO:0000256" key="11">
    <source>
        <dbReference type="ARBA" id="ARBA00023136"/>
    </source>
</evidence>
<evidence type="ECO:0000256" key="9">
    <source>
        <dbReference type="ARBA" id="ARBA00023065"/>
    </source>
</evidence>
<feature type="domain" description="TonB-dependent receptor plug" evidence="17">
    <location>
        <begin position="33"/>
        <end position="130"/>
    </location>
</feature>
<keyword evidence="11 14" id="KW-0472">Membrane</keyword>
<evidence type="ECO:0000256" key="14">
    <source>
        <dbReference type="PROSITE-ProRule" id="PRU01360"/>
    </source>
</evidence>
<evidence type="ECO:0000256" key="4">
    <source>
        <dbReference type="ARBA" id="ARBA00022452"/>
    </source>
</evidence>
<dbReference type="InterPro" id="IPR000531">
    <property type="entry name" value="Beta-barrel_TonB"/>
</dbReference>
<evidence type="ECO:0000256" key="7">
    <source>
        <dbReference type="ARBA" id="ARBA00022729"/>
    </source>
</evidence>
<dbReference type="Pfam" id="PF07715">
    <property type="entry name" value="Plug"/>
    <property type="match status" value="1"/>
</dbReference>
<dbReference type="InterPro" id="IPR012910">
    <property type="entry name" value="Plug_dom"/>
</dbReference>
<evidence type="ECO:0000256" key="13">
    <source>
        <dbReference type="ARBA" id="ARBA00023237"/>
    </source>
</evidence>
<evidence type="ECO:0000256" key="8">
    <source>
        <dbReference type="ARBA" id="ARBA00023004"/>
    </source>
</evidence>
<dbReference type="InterPro" id="IPR036942">
    <property type="entry name" value="Beta-barrel_TonB_sf"/>
</dbReference>
<evidence type="ECO:0000313" key="18">
    <source>
        <dbReference type="EMBL" id="MBO1927569.1"/>
    </source>
</evidence>
<dbReference type="Gene3D" id="2.170.130.10">
    <property type="entry name" value="TonB-dependent receptor, plug domain"/>
    <property type="match status" value="1"/>
</dbReference>
<evidence type="ECO:0000256" key="2">
    <source>
        <dbReference type="ARBA" id="ARBA00009810"/>
    </source>
</evidence>
<dbReference type="NCBIfam" id="TIGR01783">
    <property type="entry name" value="TonB-siderophor"/>
    <property type="match status" value="1"/>
</dbReference>
<evidence type="ECO:0000259" key="17">
    <source>
        <dbReference type="Pfam" id="PF07715"/>
    </source>
</evidence>
<dbReference type="Pfam" id="PF00593">
    <property type="entry name" value="TonB_dep_Rec_b-barrel"/>
    <property type="match status" value="1"/>
</dbReference>
<evidence type="ECO:0000256" key="15">
    <source>
        <dbReference type="RuleBase" id="RU003357"/>
    </source>
</evidence>
<keyword evidence="4 14" id="KW-1134">Transmembrane beta strand</keyword>
<keyword evidence="12 18" id="KW-0675">Receptor</keyword>
<keyword evidence="8" id="KW-0408">Iron</keyword>
<protein>
    <submittedName>
        <fullName evidence="18">TonB-dependent receptor</fullName>
    </submittedName>
</protein>
<evidence type="ECO:0000256" key="3">
    <source>
        <dbReference type="ARBA" id="ARBA00022448"/>
    </source>
</evidence>
<dbReference type="InterPro" id="IPR010105">
    <property type="entry name" value="TonB_sidphr_rcpt"/>
</dbReference>
<keyword evidence="6 14" id="KW-0812">Transmembrane</keyword>
<keyword evidence="3 14" id="KW-0813">Transport</keyword>
<evidence type="ECO:0000256" key="1">
    <source>
        <dbReference type="ARBA" id="ARBA00004571"/>
    </source>
</evidence>
<keyword evidence="10 15" id="KW-0798">TonB box</keyword>
<dbReference type="RefSeq" id="WP_208149931.1">
    <property type="nucleotide sequence ID" value="NZ_JAGETV010000013.1"/>
</dbReference>
<reference evidence="18 19" key="1">
    <citation type="submission" date="2021-03" db="EMBL/GenBank/DDBJ databases">
        <title>Thiomicrorhabdus sp.nov.,novel sulfur-oxidizing bacteria isolated from coastal sediment.</title>
        <authorList>
            <person name="Liu X."/>
        </authorList>
    </citation>
    <scope>NUCLEOTIDE SEQUENCE [LARGE SCALE GENOMIC DNA]</scope>
    <source>
        <strain evidence="18 19">6S2-11</strain>
    </source>
</reference>
<evidence type="ECO:0000256" key="10">
    <source>
        <dbReference type="ARBA" id="ARBA00023077"/>
    </source>
</evidence>
<keyword evidence="7" id="KW-0732">Signal</keyword>
<gene>
    <name evidence="18" type="ORF">J3998_08250</name>
</gene>
<evidence type="ECO:0000256" key="12">
    <source>
        <dbReference type="ARBA" id="ARBA00023170"/>
    </source>
</evidence>
<dbReference type="PANTHER" id="PTHR32552:SF68">
    <property type="entry name" value="FERRICHROME OUTER MEMBRANE TRANSPORTER_PHAGE RECEPTOR"/>
    <property type="match status" value="1"/>
</dbReference>
<dbReference type="Proteomes" id="UP000664835">
    <property type="component" value="Unassembled WGS sequence"/>
</dbReference>
<evidence type="ECO:0000256" key="6">
    <source>
        <dbReference type="ARBA" id="ARBA00022692"/>
    </source>
</evidence>
<feature type="domain" description="TonB-dependent receptor-like beta-barrel" evidence="16">
    <location>
        <begin position="200"/>
        <end position="624"/>
    </location>
</feature>
<dbReference type="SUPFAM" id="SSF56935">
    <property type="entry name" value="Porins"/>
    <property type="match status" value="1"/>
</dbReference>
<evidence type="ECO:0000256" key="5">
    <source>
        <dbReference type="ARBA" id="ARBA00022496"/>
    </source>
</evidence>
<dbReference type="PROSITE" id="PS52016">
    <property type="entry name" value="TONB_DEPENDENT_REC_3"/>
    <property type="match status" value="1"/>
</dbReference>
<evidence type="ECO:0000259" key="16">
    <source>
        <dbReference type="Pfam" id="PF00593"/>
    </source>
</evidence>
<keyword evidence="13 14" id="KW-0998">Cell outer membrane</keyword>
<dbReference type="Gene3D" id="2.40.170.20">
    <property type="entry name" value="TonB-dependent receptor, beta-barrel domain"/>
    <property type="match status" value="1"/>
</dbReference>
<keyword evidence="5" id="KW-0410">Iron transport</keyword>
<evidence type="ECO:0000313" key="19">
    <source>
        <dbReference type="Proteomes" id="UP000664835"/>
    </source>
</evidence>
<comment type="caution">
    <text evidence="18">The sequence shown here is derived from an EMBL/GenBank/DDBJ whole genome shotgun (WGS) entry which is preliminary data.</text>
</comment>
<dbReference type="PANTHER" id="PTHR32552">
    <property type="entry name" value="FERRICHROME IRON RECEPTOR-RELATED"/>
    <property type="match status" value="1"/>
</dbReference>
<dbReference type="InterPro" id="IPR037066">
    <property type="entry name" value="Plug_dom_sf"/>
</dbReference>
<comment type="subcellular location">
    <subcellularLocation>
        <location evidence="1 14">Cell outer membrane</location>
        <topology evidence="1 14">Multi-pass membrane protein</topology>
    </subcellularLocation>
</comment>
<dbReference type="EMBL" id="JAGETV010000013">
    <property type="protein sequence ID" value="MBO1927569.1"/>
    <property type="molecule type" value="Genomic_DNA"/>
</dbReference>
<keyword evidence="9" id="KW-0406">Ion transport</keyword>
<keyword evidence="19" id="KW-1185">Reference proteome</keyword>
<sequence>MSLITLSVVQSLNVLASELPSVDVYSADEVYLNETAQTKQTLSTEELDQRQATKLEELAIYLPNIQAARVGAGGSEDFIIRGFSLGGRLMLDGVLGNQNRFVRDPATLDSVEFVKGHASVLYGSGAPGGTVNFVSKKPQAKQENTFKVVFGNDNYKRSVIDSTGALADSLSYRTILAGTDADTWKENVRDRQFTFMNVLDWQYNSGGKLSATYEISHQTYPWDFDNVYANGAPVYDVSYVHPATSNDQWYQRLSLGWEQAIDEHSWIEAQTYVYVGDREERKVGFYFLWRDDQPLFGYYQDSTDDYLQASGKIAYLRNYQLGDWQGTWQFGLSKVWLDDKFDSDLAAYTFTLDIYNPDFDVELPSKDQLAPRDIYTKTAERGVFLFNQMELADELSLSFGLRKSNFETRQTINDNQSIDNQNSDISYSAGMIWEFAVNHKLYASYSDSFLPNVDTDRNGESFDPKEGVQYELGWLYQPSSNLHLQLSAFDITQTNLLTDDPNDPAYSVLAGTYKARGIELASQWQITPQLKSTLNIGLIKGYVAEDNNGNEGNDFFSVPKRNGSLWLSYQANSQWLLQGGAVYQGKRAGDLANSFYVDAYTRYDAAIQYQADKQNRFNFTVQNLTDINYVSYSSLNDYVRFGDPRTIRLGWTHHF</sequence>
<proteinExistence type="inferred from homology"/>
<dbReference type="InterPro" id="IPR039426">
    <property type="entry name" value="TonB-dep_rcpt-like"/>
</dbReference>
<name>A0ABS3Q5H8_9GAMM</name>
<comment type="similarity">
    <text evidence="2 14 15">Belongs to the TonB-dependent receptor family.</text>
</comment>
<organism evidence="18 19">
    <name type="scientific">Thiomicrorhabdus marina</name>
    <dbReference type="NCBI Taxonomy" id="2818442"/>
    <lineage>
        <taxon>Bacteria</taxon>
        <taxon>Pseudomonadati</taxon>
        <taxon>Pseudomonadota</taxon>
        <taxon>Gammaproteobacteria</taxon>
        <taxon>Thiotrichales</taxon>
        <taxon>Piscirickettsiaceae</taxon>
        <taxon>Thiomicrorhabdus</taxon>
    </lineage>
</organism>